<dbReference type="PROSITE" id="PS50847">
    <property type="entry name" value="GRAM_POS_ANCHORING"/>
    <property type="match status" value="1"/>
</dbReference>
<dbReference type="Proteomes" id="UP000571857">
    <property type="component" value="Unassembled WGS sequence"/>
</dbReference>
<protein>
    <submittedName>
        <fullName evidence="8">LPXTG cell wall anchor domain-containing protein</fullName>
    </submittedName>
</protein>
<dbReference type="Pfam" id="PF08428">
    <property type="entry name" value="Rib"/>
    <property type="match status" value="2"/>
</dbReference>
<reference evidence="8 9" key="1">
    <citation type="submission" date="2020-06" db="EMBL/GenBank/DDBJ databases">
        <title>Crossreactivity between MHC class I-restricted antigens from cancer cells and an enterococcal bacteriophage.</title>
        <authorList>
            <person name="Fluckiger A."/>
            <person name="Daillere R."/>
            <person name="Sassi M."/>
            <person name="Cattoir V."/>
            <person name="Kroemer G."/>
            <person name="Zitvogel L."/>
        </authorList>
    </citation>
    <scope>NUCLEOTIDE SEQUENCE [LARGE SCALE GENOMIC DNA]</scope>
    <source>
        <strain evidence="8 9">EG4</strain>
    </source>
</reference>
<feature type="compositionally biased region" description="Polar residues" evidence="5">
    <location>
        <begin position="42"/>
        <end position="53"/>
    </location>
</feature>
<feature type="region of interest" description="Disordered" evidence="5">
    <location>
        <begin position="1"/>
        <end position="53"/>
    </location>
</feature>
<evidence type="ECO:0000256" key="4">
    <source>
        <dbReference type="ARBA" id="ARBA00023088"/>
    </source>
</evidence>
<proteinExistence type="predicted"/>
<evidence type="ECO:0000256" key="1">
    <source>
        <dbReference type="ARBA" id="ARBA00022512"/>
    </source>
</evidence>
<feature type="transmembrane region" description="Helical" evidence="6">
    <location>
        <begin position="907"/>
        <end position="925"/>
    </location>
</feature>
<keyword evidence="6" id="KW-0472">Membrane</keyword>
<feature type="region of interest" description="Disordered" evidence="5">
    <location>
        <begin position="731"/>
        <end position="753"/>
    </location>
</feature>
<dbReference type="Gene3D" id="2.60.40.10">
    <property type="entry name" value="Immunoglobulins"/>
    <property type="match status" value="1"/>
</dbReference>
<evidence type="ECO:0000313" key="8">
    <source>
        <dbReference type="EMBL" id="MBA0971006.1"/>
    </source>
</evidence>
<evidence type="ECO:0000256" key="5">
    <source>
        <dbReference type="SAM" id="MobiDB-lite"/>
    </source>
</evidence>
<dbReference type="EMBL" id="JABXJK010000004">
    <property type="protein sequence ID" value="MBA0971006.1"/>
    <property type="molecule type" value="Genomic_DNA"/>
</dbReference>
<dbReference type="AlphaFoldDB" id="A0ABD4HHW1"/>
<evidence type="ECO:0000259" key="7">
    <source>
        <dbReference type="PROSITE" id="PS50847"/>
    </source>
</evidence>
<dbReference type="InterPro" id="IPR041498">
    <property type="entry name" value="Big_6"/>
</dbReference>
<keyword evidence="6" id="KW-0812">Transmembrane</keyword>
<accession>A0ABD4HHW1</accession>
<keyword evidence="6" id="KW-1133">Transmembrane helix</keyword>
<feature type="compositionally biased region" description="Low complexity" evidence="5">
    <location>
        <begin position="32"/>
        <end position="41"/>
    </location>
</feature>
<dbReference type="InterPro" id="IPR013783">
    <property type="entry name" value="Ig-like_fold"/>
</dbReference>
<evidence type="ECO:0000256" key="6">
    <source>
        <dbReference type="SAM" id="Phobius"/>
    </source>
</evidence>
<dbReference type="Pfam" id="PF00746">
    <property type="entry name" value="Gram_pos_anchor"/>
    <property type="match status" value="1"/>
</dbReference>
<gene>
    <name evidence="8" type="ORF">HWH42_00100</name>
</gene>
<evidence type="ECO:0000256" key="2">
    <source>
        <dbReference type="ARBA" id="ARBA00022525"/>
    </source>
</evidence>
<dbReference type="NCBIfam" id="TIGR02331">
    <property type="entry name" value="rib_alpha"/>
    <property type="match status" value="1"/>
</dbReference>
<dbReference type="InterPro" id="IPR059115">
    <property type="entry name" value="Rib"/>
</dbReference>
<comment type="caution">
    <text evidence="8">The sequence shown here is derived from an EMBL/GenBank/DDBJ whole genome shotgun (WGS) entry which is preliminary data.</text>
</comment>
<keyword evidence="2" id="KW-0964">Secreted</keyword>
<feature type="non-terminal residue" evidence="8">
    <location>
        <position position="1"/>
    </location>
</feature>
<evidence type="ECO:0000256" key="3">
    <source>
        <dbReference type="ARBA" id="ARBA00022729"/>
    </source>
</evidence>
<sequence length="932" mass="99386">DEDAATEAPDSNLVSDEDAATEVPDSNLANDETVPVEEPVTNEASNTTVPTEPSIATRNATEAPINIDAIESGKVKTGGQLTNAGNIISGWLELAPQSAVGYTPGTGASTKLNGYTVNAQWIDTDGAVSPIYSAVTHNLAGAASNGGGDGVFAFELPTWIDETGVEHKFTYLPTSKQRLKLWLAPKQLSPDGNELITFRPVVGNTPGFSTPTTAGAFYLAGANLQRASIYVVELPSKENLEAFVGKEDTWIYDDKGPDSNPSNIVGGTNRVSGKVWWETSKNGTTFPTSTSENFVTQTADEAKTGFRVVTSVLTPEGKAAIESTQNANNAYDKVKEQLAILKAHPEYVQETVVAPIVDGEYTAHFTNDIDVEAMYQFVINGEGEIQLAYSNFPILAYGSPREYTHSNPFITAGRQQVYNSHFALVPNLDEFNIDITNYDTTKNIALPGNTAVSDVQTIFNVGSTVEIVWSNKDGEISRTSVSTIDDAKKAAIFTVPSDIKENTIYTVELVVNGVTVDADSFLARLAEDADKYEPKAEPVEKPYGEATTEKDVTDAVTVPGYPTGGDQPEVTVDPGATLPDGTTPGTVEVPVTVTYPDGSKDQIKVPVTTLEKVIDRTDDPSQPTPVGYVRVTFEAGEGSFATDAKTVFDVKAGTAATEVPTPTVTAPTGKVQSGWNPELPANYDKAGTYTAQFKAQTTDADKYEPKAVGEKVEVGEKVDLTDNVTNLPELPKGTKVTDITPDGEIDTTTPGKYQGTIEVTYPDGSKDQIKIPVEVVDTIAPDKPKVDPIKPGDNEVTGKTEPNIDVTVKLPNGSEYYGSSDDKGIFKVKVPSLEAGDKVIVTATDKSGNTSEPTTAIVSPSNTEYVTSGENNKIITSPQRKLESGIGLPSQVGFKELPKTGESSNDMITISGGVVFLSMLGLLGYKKRKENE</sequence>
<dbReference type="NCBIfam" id="TIGR01167">
    <property type="entry name" value="LPXTG_anchor"/>
    <property type="match status" value="1"/>
</dbReference>
<dbReference type="RefSeq" id="WP_176333668.1">
    <property type="nucleotide sequence ID" value="NZ_JABXHJ010000018.1"/>
</dbReference>
<evidence type="ECO:0000313" key="9">
    <source>
        <dbReference type="Proteomes" id="UP000571857"/>
    </source>
</evidence>
<organism evidence="8 9">
    <name type="scientific">Enterococcus gallinarum</name>
    <dbReference type="NCBI Taxonomy" id="1353"/>
    <lineage>
        <taxon>Bacteria</taxon>
        <taxon>Bacillati</taxon>
        <taxon>Bacillota</taxon>
        <taxon>Bacilli</taxon>
        <taxon>Lactobacillales</taxon>
        <taxon>Enterococcaceae</taxon>
        <taxon>Enterococcus</taxon>
    </lineage>
</organism>
<dbReference type="InterPro" id="IPR019931">
    <property type="entry name" value="LPXTG_anchor"/>
</dbReference>
<feature type="domain" description="Gram-positive cocci surface proteins LPxTG" evidence="7">
    <location>
        <begin position="897"/>
        <end position="932"/>
    </location>
</feature>
<dbReference type="InterPro" id="IPR012706">
    <property type="entry name" value="Rib_alpha_Esp_rpt"/>
</dbReference>
<keyword evidence="3" id="KW-0732">Signal</keyword>
<keyword evidence="4" id="KW-0572">Peptidoglycan-anchor</keyword>
<dbReference type="Pfam" id="PF17936">
    <property type="entry name" value="Big_6"/>
    <property type="match status" value="1"/>
</dbReference>
<keyword evidence="1" id="KW-0134">Cell wall</keyword>
<name>A0ABD4HHW1_ENTGA</name>